<sequence>MAAVSPAFAAADPLTPVFAKMGEAIEVYVDGGGDAADERTADQMMADLMEDLNNSSSGTTAVRSVRVLEGSAQAQPEGGAQEVVVAGAGGPQPGLGCSCSGKLLRRLLWWMQEGDLNIFQGANNKLNELEAWIQVKANEAIKELKGLVTEVYRVLLHFLPAAWSHWCFDLKVYPLLHKEILWFWVLLDRMEVLNNKGILLHWCNVLDINLALVNFFGILLILMGYKPCDQHAASGPHGEGAQRALSSGVVQGSKTPVDPALGHLVTPPGLPGLPGPAVPASVTPAPVVSVGENLNENLRNLELPKLSPDSTSVDFGDWLAIVGPFMSDLSGTSSQWWALVLDAAAKTYAAWVTSTPLQRLRLKVVSPNELAKWPRTEQRAVTMLLAAVPDPIRRELISSRKLQSVEILYALLCRFQPGGVHEKTSLLKDLTENRLGANANIHELLQTLRVWRRNLGRSAELGIQLPDPLILVGVLGRWSDHLGRLGGPQTVYRMSSLRQDLQLDFIPTNVKVADFAEALQAEAEQLSRMSASPTSTTTASLQDTKRRSRSRLLLYGLKGLLPYRSWKRCIKGNYDVFTNDAFAEFFTWVYGDFIVFSWQLESAKAIVLHLFSGDKESSRKWLELQKLGYEVITLDVAANSRAENRWALPDLNVLEAEKAHGDTALVLKMAALYETMEESQPGMDELQGLLCGKNEKGIEIIRLIAVIVVSACKKWVLENHIDVEDGTMELAVKPNMRCLLRCRFLSWMVNYMLKVINLLVMFFQVLKFNVQKKFNVLVKFHVPVEVTALKNAFQVQVLMVKKFMQALSNLFRQKVMDVMMKKMMENQVMLFQLTLLLRYQNWGEMSQTLNYLKEKMGDLVKIRKNWGRS</sequence>
<reference evidence="2" key="1">
    <citation type="submission" date="2022-10" db="EMBL/GenBank/DDBJ databases">
        <authorList>
            <person name="Chen Y."/>
            <person name="Dougan E. K."/>
            <person name="Chan C."/>
            <person name="Rhodes N."/>
            <person name="Thang M."/>
        </authorList>
    </citation>
    <scope>NUCLEOTIDE SEQUENCE</scope>
</reference>
<evidence type="ECO:0000313" key="2">
    <source>
        <dbReference type="EMBL" id="CAI4016085.1"/>
    </source>
</evidence>
<keyword evidence="1" id="KW-0812">Transmembrane</keyword>
<keyword evidence="1" id="KW-0472">Membrane</keyword>
<organism evidence="2">
    <name type="scientific">Cladocopium goreaui</name>
    <dbReference type="NCBI Taxonomy" id="2562237"/>
    <lineage>
        <taxon>Eukaryota</taxon>
        <taxon>Sar</taxon>
        <taxon>Alveolata</taxon>
        <taxon>Dinophyceae</taxon>
        <taxon>Suessiales</taxon>
        <taxon>Symbiodiniaceae</taxon>
        <taxon>Cladocopium</taxon>
    </lineage>
</organism>
<keyword evidence="1" id="KW-1133">Transmembrane helix</keyword>
<comment type="caution">
    <text evidence="2">The sequence shown here is derived from an EMBL/GenBank/DDBJ whole genome shotgun (WGS) entry which is preliminary data.</text>
</comment>
<protein>
    <submittedName>
        <fullName evidence="4">Copia protein</fullName>
    </submittedName>
</protein>
<name>A0A9P1DTL2_9DINO</name>
<accession>A0A9P1DTL2</accession>
<dbReference type="EMBL" id="CAMXCT010006566">
    <property type="protein sequence ID" value="CAI4016085.1"/>
    <property type="molecule type" value="Genomic_DNA"/>
</dbReference>
<dbReference type="EMBL" id="CAMXCT020006566">
    <property type="protein sequence ID" value="CAL1169460.1"/>
    <property type="molecule type" value="Genomic_DNA"/>
</dbReference>
<reference evidence="3" key="2">
    <citation type="submission" date="2024-04" db="EMBL/GenBank/DDBJ databases">
        <authorList>
            <person name="Chen Y."/>
            <person name="Shah S."/>
            <person name="Dougan E. K."/>
            <person name="Thang M."/>
            <person name="Chan C."/>
        </authorList>
    </citation>
    <scope>NUCLEOTIDE SEQUENCE [LARGE SCALE GENOMIC DNA]</scope>
</reference>
<dbReference type="EMBL" id="CAMXCT030006566">
    <property type="protein sequence ID" value="CAL4803397.1"/>
    <property type="molecule type" value="Genomic_DNA"/>
</dbReference>
<dbReference type="Proteomes" id="UP001152797">
    <property type="component" value="Unassembled WGS sequence"/>
</dbReference>
<proteinExistence type="predicted"/>
<keyword evidence="5" id="KW-1185">Reference proteome</keyword>
<evidence type="ECO:0000313" key="5">
    <source>
        <dbReference type="Proteomes" id="UP001152797"/>
    </source>
</evidence>
<evidence type="ECO:0000256" key="1">
    <source>
        <dbReference type="SAM" id="Phobius"/>
    </source>
</evidence>
<gene>
    <name evidence="2" type="ORF">C1SCF055_LOCUS40854</name>
</gene>
<dbReference type="AlphaFoldDB" id="A0A9P1DTL2"/>
<evidence type="ECO:0000313" key="4">
    <source>
        <dbReference type="EMBL" id="CAL4803397.1"/>
    </source>
</evidence>
<evidence type="ECO:0000313" key="3">
    <source>
        <dbReference type="EMBL" id="CAL1169460.1"/>
    </source>
</evidence>
<feature type="transmembrane region" description="Helical" evidence="1">
    <location>
        <begin position="744"/>
        <end position="766"/>
    </location>
</feature>